<dbReference type="EMBL" id="CP147982">
    <property type="protein sequence ID" value="WXK80071.1"/>
    <property type="molecule type" value="Genomic_DNA"/>
</dbReference>
<proteinExistence type="predicted"/>
<keyword evidence="1" id="KW-0560">Oxidoreductase</keyword>
<dbReference type="Proteomes" id="UP001626628">
    <property type="component" value="Chromosome"/>
</dbReference>
<dbReference type="GO" id="GO:0051213">
    <property type="term" value="F:dioxygenase activity"/>
    <property type="evidence" value="ECO:0007669"/>
    <property type="project" value="UniProtKB-KW"/>
</dbReference>
<dbReference type="RefSeq" id="WP_407288230.1">
    <property type="nucleotide sequence ID" value="NZ_CP147982.1"/>
</dbReference>
<keyword evidence="1" id="KW-0223">Dioxygenase</keyword>
<accession>A0ABZ2QXA1</accession>
<reference evidence="1 2" key="1">
    <citation type="submission" date="2024-03" db="EMBL/GenBank/DDBJ databases">
        <title>The complete genome of Streptomyces sirii sp.nov.</title>
        <authorList>
            <person name="Zakalyukina Y.V."/>
            <person name="Belik A.R."/>
            <person name="Biryukov M.V."/>
            <person name="Baturina O.A."/>
            <person name="Kabilov M.R."/>
        </authorList>
    </citation>
    <scope>NUCLEOTIDE SEQUENCE [LARGE SCALE GENOMIC DNA]</scope>
    <source>
        <strain evidence="1 2">BP-8</strain>
    </source>
</reference>
<gene>
    <name evidence="1" type="ORF">WAB15_30990</name>
</gene>
<keyword evidence="2" id="KW-1185">Reference proteome</keyword>
<dbReference type="InterPro" id="IPR008775">
    <property type="entry name" value="Phytyl_CoA_dOase-like"/>
</dbReference>
<dbReference type="Gene3D" id="2.60.120.620">
    <property type="entry name" value="q2cbj1_9rhob like domain"/>
    <property type="match status" value="1"/>
</dbReference>
<dbReference type="SUPFAM" id="SSF51197">
    <property type="entry name" value="Clavaminate synthase-like"/>
    <property type="match status" value="1"/>
</dbReference>
<dbReference type="Pfam" id="PF05721">
    <property type="entry name" value="PhyH"/>
    <property type="match status" value="1"/>
</dbReference>
<evidence type="ECO:0000313" key="2">
    <source>
        <dbReference type="Proteomes" id="UP001626628"/>
    </source>
</evidence>
<protein>
    <submittedName>
        <fullName evidence="1">Phytanoyl-CoA dioxygenase family protein</fullName>
    </submittedName>
</protein>
<name>A0ABZ2QXA1_9ACTN</name>
<evidence type="ECO:0000313" key="1">
    <source>
        <dbReference type="EMBL" id="WXK80071.1"/>
    </source>
</evidence>
<sequence length="274" mass="30829">MVFTAEHFDDLASKGYCVIENYLDPDTVQRLRDESEEILSRGAGGTMPPSLFLESAELKNAFFSEKLYEMVTDLNDKVGPMLLYPNFTVRKGLVVGWHIDDRMLSRPVDGSGDFPSILMFNVFLQDNDTVSGGGVDIVSGSHLLGREQREELVRDHEYTSRDTVRGKAGDLVVFDYRAAHRGTHPQVESDISRLALQWTFSVGGAVTQDYLTYLRARLTQKIHISDYTNHKAKSFFADLPHITRELIEDSCGRKVFTDGLEYRGLADLAEQGSH</sequence>
<organism evidence="1 2">
    <name type="scientific">Streptomyces sirii</name>
    <dbReference type="NCBI Taxonomy" id="3127701"/>
    <lineage>
        <taxon>Bacteria</taxon>
        <taxon>Bacillati</taxon>
        <taxon>Actinomycetota</taxon>
        <taxon>Actinomycetes</taxon>
        <taxon>Kitasatosporales</taxon>
        <taxon>Streptomycetaceae</taxon>
        <taxon>Streptomyces</taxon>
    </lineage>
</organism>